<evidence type="ECO:0000256" key="8">
    <source>
        <dbReference type="HAMAP-Rule" id="MF_03183"/>
    </source>
</evidence>
<dbReference type="GO" id="GO:0000703">
    <property type="term" value="F:oxidized pyrimidine nucleobase lesion DNA N-glycosylase activity"/>
    <property type="evidence" value="ECO:0007669"/>
    <property type="project" value="UniProtKB-UniRule"/>
</dbReference>
<dbReference type="SUPFAM" id="SSF48150">
    <property type="entry name" value="DNA-glycosylase"/>
    <property type="match status" value="1"/>
</dbReference>
<dbReference type="InterPro" id="IPR011257">
    <property type="entry name" value="DNA_glycosylase"/>
</dbReference>
<feature type="compositionally biased region" description="Basic and acidic residues" evidence="9">
    <location>
        <begin position="74"/>
        <end position="87"/>
    </location>
</feature>
<feature type="region of interest" description="Disordered" evidence="9">
    <location>
        <begin position="190"/>
        <end position="235"/>
    </location>
</feature>
<dbReference type="InterPro" id="IPR000445">
    <property type="entry name" value="HhH_motif"/>
</dbReference>
<comment type="catalytic activity">
    <reaction evidence="7 8">
        <text>2'-deoxyribonucleotide-(2'-deoxyribose 5'-phosphate)-2'-deoxyribonucleotide-DNA = a 3'-end 2'-deoxyribonucleotide-(2,3-dehydro-2,3-deoxyribose 5'-phosphate)-DNA + a 5'-end 5'-phospho-2'-deoxyribonucleoside-DNA + H(+)</text>
        <dbReference type="Rhea" id="RHEA:66592"/>
        <dbReference type="Rhea" id="RHEA-COMP:13180"/>
        <dbReference type="Rhea" id="RHEA-COMP:16897"/>
        <dbReference type="Rhea" id="RHEA-COMP:17067"/>
        <dbReference type="ChEBI" id="CHEBI:15378"/>
        <dbReference type="ChEBI" id="CHEBI:136412"/>
        <dbReference type="ChEBI" id="CHEBI:157695"/>
        <dbReference type="ChEBI" id="CHEBI:167181"/>
        <dbReference type="EC" id="4.2.99.18"/>
    </reaction>
</comment>
<feature type="region of interest" description="Disordered" evidence="9">
    <location>
        <begin position="1"/>
        <end position="112"/>
    </location>
</feature>
<feature type="compositionally biased region" description="Low complexity" evidence="9">
    <location>
        <begin position="1"/>
        <end position="21"/>
    </location>
</feature>
<dbReference type="GO" id="GO:0003677">
    <property type="term" value="F:DNA binding"/>
    <property type="evidence" value="ECO:0007669"/>
    <property type="project" value="UniProtKB-UniRule"/>
</dbReference>
<dbReference type="PANTHER" id="PTHR43286:SF1">
    <property type="entry name" value="ENDONUCLEASE III-LIKE PROTEIN 1"/>
    <property type="match status" value="1"/>
</dbReference>
<dbReference type="Gene3D" id="1.10.340.30">
    <property type="entry name" value="Hypothetical protein, domain 2"/>
    <property type="match status" value="1"/>
</dbReference>
<dbReference type="EMBL" id="AZGZ01000013">
    <property type="protein sequence ID" value="KZZ91648.1"/>
    <property type="molecule type" value="Genomic_DNA"/>
</dbReference>
<keyword evidence="2 8" id="KW-0227">DNA damage</keyword>
<dbReference type="Pfam" id="PF00633">
    <property type="entry name" value="HHH"/>
    <property type="match status" value="1"/>
</dbReference>
<reference evidence="11 12" key="1">
    <citation type="journal article" date="2016" name="Genome Biol. Evol.">
        <title>Divergent and convergent evolution of fungal pathogenicity.</title>
        <authorList>
            <person name="Shang Y."/>
            <person name="Xiao G."/>
            <person name="Zheng P."/>
            <person name="Cen K."/>
            <person name="Zhan S."/>
            <person name="Wang C."/>
        </authorList>
    </citation>
    <scope>NUCLEOTIDE SEQUENCE [LARGE SCALE GENOMIC DNA]</scope>
    <source>
        <strain evidence="11 12">ARSEF 7405</strain>
    </source>
</reference>
<keyword evidence="8" id="KW-0539">Nucleus</keyword>
<comment type="subcellular location">
    <subcellularLocation>
        <location evidence="8">Nucleus</location>
    </subcellularLocation>
    <subcellularLocation>
        <location evidence="8">Mitochondrion</location>
    </subcellularLocation>
</comment>
<dbReference type="OrthoDB" id="2099276at2759"/>
<comment type="caution">
    <text evidence="11">The sequence shown here is derived from an EMBL/GenBank/DDBJ whole genome shotgun (WGS) entry which is preliminary data.</text>
</comment>
<dbReference type="EC" id="4.2.99.18" evidence="8"/>
<evidence type="ECO:0000256" key="2">
    <source>
        <dbReference type="ARBA" id="ARBA00022763"/>
    </source>
</evidence>
<dbReference type="Gene3D" id="1.10.1670.10">
    <property type="entry name" value="Helix-hairpin-Helix base-excision DNA repair enzymes (C-terminal)"/>
    <property type="match status" value="1"/>
</dbReference>
<protein>
    <recommendedName>
        <fullName evidence="8">Endonuclease III homolog</fullName>
        <ecNumber evidence="8">3.2.2.-</ecNumber>
        <ecNumber evidence="8">4.2.99.18</ecNumber>
    </recommendedName>
    <alternativeName>
        <fullName evidence="8">Bifunctional DNA N-glycosylase/DNA-(apurinic or apyrimidinic site) lyase</fullName>
        <shortName evidence="8">DNA glycosylase/AP lyase</shortName>
    </alternativeName>
</protein>
<dbReference type="SMART" id="SM00478">
    <property type="entry name" value="ENDO3c"/>
    <property type="match status" value="1"/>
</dbReference>
<dbReference type="VEuPathDB" id="FungiDB:AAP_03354"/>
<dbReference type="EC" id="3.2.2.-" evidence="8"/>
<comment type="function">
    <text evidence="8">Bifunctional DNA N-glycosylase with associated apurinic/apyrimidinic (AP) lyase function that catalyzes the first step in base excision repair (BER), the primary repair pathway for the repair of oxidative DNA damage. The DNA N-glycosylase activity releases the damaged DNA base from DNA by cleaving the N-glycosidic bond, leaving an AP site. The AP lyase activity cleaves the phosphodiester bond 3' to the AP site by a beta-elimination. Primarily recognizes and repairs oxidative base damage of pyrimidines.</text>
</comment>
<keyword evidence="5 8" id="KW-0456">Lyase</keyword>
<dbReference type="PANTHER" id="PTHR43286">
    <property type="entry name" value="ENDONUCLEASE III-LIKE PROTEIN 1"/>
    <property type="match status" value="1"/>
</dbReference>
<dbReference type="InterPro" id="IPR023170">
    <property type="entry name" value="HhH_base_excis_C"/>
</dbReference>
<dbReference type="HAMAP" id="MF_03183">
    <property type="entry name" value="Endonuclease_III_Nth"/>
    <property type="match status" value="1"/>
</dbReference>
<proteinExistence type="inferred from homology"/>
<dbReference type="PROSITE" id="PS01155">
    <property type="entry name" value="ENDONUCLEASE_III_2"/>
    <property type="match status" value="1"/>
</dbReference>
<gene>
    <name evidence="8" type="primary">NTH1</name>
    <name evidence="11" type="ORF">AAP_03354</name>
</gene>
<evidence type="ECO:0000256" key="3">
    <source>
        <dbReference type="ARBA" id="ARBA00022801"/>
    </source>
</evidence>
<evidence type="ECO:0000313" key="11">
    <source>
        <dbReference type="EMBL" id="KZZ91648.1"/>
    </source>
</evidence>
<evidence type="ECO:0000256" key="6">
    <source>
        <dbReference type="ARBA" id="ARBA00023295"/>
    </source>
</evidence>
<sequence>MGSRRTLRSSTRAAIAAGAETASREGRESPLIHAPVQVKEEAVDLSPHRTLAGVIEDERSSSSSSSIRSKRKRIAQDKIDAETETASKRTVTKSRKKTTTSTSISRTAKIINHSPPSDWEDLYNRVKDMRMRNPTAPVDVIGCTRLFVKESSPRDRRFHILVSLMLSAQTKDETTAAAMKRLHLELGEGLSTTVKGEEEKKEEEPKEEVKDELETSLIKQEKQEKETSLIPSAPGSDRFITLPKTSSLTLENVLAVPASRLDELIRQVNFHNNKTKYIKATAVMLRDVFNSDIPSTPEDLMRLPGVGPKMAYLAMSAAWGKVMGIGVDVHVHRITNLWGWVKTKTPEETRLALESWLPREKWGEINKMLVGVGQTIKDPAKMKDMKWWDEYYRNEKLKEEEEIKDVKVKIENAN</sequence>
<evidence type="ECO:0000256" key="7">
    <source>
        <dbReference type="ARBA" id="ARBA00044632"/>
    </source>
</evidence>
<comment type="caution">
    <text evidence="8">Lacks conserved residue(s) required for the propagation of feature annotation.</text>
</comment>
<dbReference type="CDD" id="cd00056">
    <property type="entry name" value="ENDO3c"/>
    <property type="match status" value="1"/>
</dbReference>
<dbReference type="GO" id="GO:0005739">
    <property type="term" value="C:mitochondrion"/>
    <property type="evidence" value="ECO:0007669"/>
    <property type="project" value="UniProtKB-SubCell"/>
</dbReference>
<dbReference type="GO" id="GO:0140078">
    <property type="term" value="F:class I DNA-(apurinic or apyrimidinic site) endonuclease activity"/>
    <property type="evidence" value="ECO:0007669"/>
    <property type="project" value="UniProtKB-EC"/>
</dbReference>
<dbReference type="Pfam" id="PF00730">
    <property type="entry name" value="HhH-GPD"/>
    <property type="match status" value="1"/>
</dbReference>
<dbReference type="InterPro" id="IPR030841">
    <property type="entry name" value="NTH1"/>
</dbReference>
<evidence type="ECO:0000256" key="9">
    <source>
        <dbReference type="SAM" id="MobiDB-lite"/>
    </source>
</evidence>
<keyword evidence="6 8" id="KW-0326">Glycosidase</keyword>
<organism evidence="11 12">
    <name type="scientific">Ascosphaera apis ARSEF 7405</name>
    <dbReference type="NCBI Taxonomy" id="392613"/>
    <lineage>
        <taxon>Eukaryota</taxon>
        <taxon>Fungi</taxon>
        <taxon>Dikarya</taxon>
        <taxon>Ascomycota</taxon>
        <taxon>Pezizomycotina</taxon>
        <taxon>Eurotiomycetes</taxon>
        <taxon>Eurotiomycetidae</taxon>
        <taxon>Onygenales</taxon>
        <taxon>Ascosphaeraceae</taxon>
        <taxon>Ascosphaera</taxon>
    </lineage>
</organism>
<keyword evidence="12" id="KW-1185">Reference proteome</keyword>
<feature type="compositionally biased region" description="Low complexity" evidence="9">
    <location>
        <begin position="99"/>
        <end position="111"/>
    </location>
</feature>
<feature type="compositionally biased region" description="Basic and acidic residues" evidence="9">
    <location>
        <begin position="195"/>
        <end position="227"/>
    </location>
</feature>
<feature type="domain" description="HhH-GPD" evidence="10">
    <location>
        <begin position="236"/>
        <end position="375"/>
    </location>
</feature>
<dbReference type="GO" id="GO:0005634">
    <property type="term" value="C:nucleus"/>
    <property type="evidence" value="ECO:0007669"/>
    <property type="project" value="UniProtKB-SubCell"/>
</dbReference>
<dbReference type="GO" id="GO:0006289">
    <property type="term" value="P:nucleotide-excision repair"/>
    <property type="evidence" value="ECO:0007669"/>
    <property type="project" value="TreeGrafter"/>
</dbReference>
<dbReference type="InterPro" id="IPR004036">
    <property type="entry name" value="Endonuclease-III-like_CS2"/>
</dbReference>
<dbReference type="GO" id="GO:0006285">
    <property type="term" value="P:base-excision repair, AP site formation"/>
    <property type="evidence" value="ECO:0007669"/>
    <property type="project" value="UniProtKB-UniRule"/>
</dbReference>
<keyword evidence="8" id="KW-0496">Mitochondrion</keyword>
<evidence type="ECO:0000256" key="5">
    <source>
        <dbReference type="ARBA" id="ARBA00023239"/>
    </source>
</evidence>
<dbReference type="InterPro" id="IPR003265">
    <property type="entry name" value="HhH-GPD_domain"/>
</dbReference>
<evidence type="ECO:0000313" key="12">
    <source>
        <dbReference type="Proteomes" id="UP000242877"/>
    </source>
</evidence>
<accession>A0A167YQU2</accession>
<evidence type="ECO:0000256" key="1">
    <source>
        <dbReference type="ARBA" id="ARBA00008343"/>
    </source>
</evidence>
<keyword evidence="3 8" id="KW-0378">Hydrolase</keyword>
<dbReference type="AlphaFoldDB" id="A0A167YQU2"/>
<evidence type="ECO:0000256" key="4">
    <source>
        <dbReference type="ARBA" id="ARBA00023204"/>
    </source>
</evidence>
<comment type="similarity">
    <text evidence="1 8">Belongs to the Nth/MutY family.</text>
</comment>
<name>A0A167YQU2_9EURO</name>
<keyword evidence="4 8" id="KW-0234">DNA repair</keyword>
<dbReference type="Proteomes" id="UP000242877">
    <property type="component" value="Unassembled WGS sequence"/>
</dbReference>
<evidence type="ECO:0000259" key="10">
    <source>
        <dbReference type="SMART" id="SM00478"/>
    </source>
</evidence>